<evidence type="ECO:0000256" key="14">
    <source>
        <dbReference type="ARBA" id="ARBA00022824"/>
    </source>
</evidence>
<keyword evidence="18" id="KW-0411">Iron-sulfur</keyword>
<evidence type="ECO:0000256" key="12">
    <source>
        <dbReference type="ARBA" id="ARBA00022723"/>
    </source>
</evidence>
<dbReference type="CDD" id="cd16479">
    <property type="entry name" value="RING-H2_synoviolin"/>
    <property type="match status" value="1"/>
</dbReference>
<comment type="caution">
    <text evidence="25">The sequence shown here is derived from an EMBL/GenBank/DDBJ whole genome shotgun (WGS) entry which is preliminary data.</text>
</comment>
<dbReference type="GO" id="GO:0008270">
    <property type="term" value="F:zinc ion binding"/>
    <property type="evidence" value="ECO:0007669"/>
    <property type="project" value="UniProtKB-KW"/>
</dbReference>
<keyword evidence="10" id="KW-0949">S-adenosyl-L-methionine</keyword>
<dbReference type="PROSITE" id="PS50089">
    <property type="entry name" value="ZF_RING_2"/>
    <property type="match status" value="1"/>
</dbReference>
<dbReference type="PANTHER" id="PTHR30544:SF9">
    <property type="entry name" value="RADICAL SAM SUPERFAMILY PROTEIN"/>
    <property type="match status" value="1"/>
</dbReference>
<dbReference type="SFLD" id="SFLDS00029">
    <property type="entry name" value="Radical_SAM"/>
    <property type="match status" value="1"/>
</dbReference>
<evidence type="ECO:0000256" key="7">
    <source>
        <dbReference type="ARBA" id="ARBA00022490"/>
    </source>
</evidence>
<accession>A0A2P6VNV6</accession>
<name>A0A2P6VNV6_9CHLO</name>
<dbReference type="Pfam" id="PF13639">
    <property type="entry name" value="zf-RING_2"/>
    <property type="match status" value="1"/>
</dbReference>
<gene>
    <name evidence="25" type="ORF">C2E20_1062</name>
</gene>
<protein>
    <submittedName>
        <fullName evidence="25">E3 ubiquitin-ligase synoviolin</fullName>
    </submittedName>
</protein>
<dbReference type="GO" id="GO:0008173">
    <property type="term" value="F:RNA methyltransferase activity"/>
    <property type="evidence" value="ECO:0007669"/>
    <property type="project" value="InterPro"/>
</dbReference>
<keyword evidence="12" id="KW-0479">Metal-binding</keyword>
<dbReference type="SUPFAM" id="SSF57850">
    <property type="entry name" value="RING/U-box"/>
    <property type="match status" value="1"/>
</dbReference>
<comment type="cofactor">
    <cofactor evidence="1">
        <name>[4Fe-4S] cluster</name>
        <dbReference type="ChEBI" id="CHEBI:49883"/>
    </cofactor>
</comment>
<keyword evidence="14" id="KW-0256">Endoplasmic reticulum</keyword>
<dbReference type="Proteomes" id="UP000239649">
    <property type="component" value="Unassembled WGS sequence"/>
</dbReference>
<evidence type="ECO:0000256" key="5">
    <source>
        <dbReference type="ARBA" id="ARBA00010089"/>
    </source>
</evidence>
<dbReference type="PANTHER" id="PTHR30544">
    <property type="entry name" value="23S RRNA METHYLTRANSFERASE"/>
    <property type="match status" value="1"/>
</dbReference>
<keyword evidence="13 20" id="KW-0863">Zinc-finger</keyword>
<keyword evidence="15" id="KW-0862">Zinc</keyword>
<dbReference type="GO" id="GO:0030488">
    <property type="term" value="P:tRNA methylation"/>
    <property type="evidence" value="ECO:0007669"/>
    <property type="project" value="TreeGrafter"/>
</dbReference>
<evidence type="ECO:0000256" key="9">
    <source>
        <dbReference type="ARBA" id="ARBA00022679"/>
    </source>
</evidence>
<keyword evidence="11 22" id="KW-0812">Transmembrane</keyword>
<evidence type="ECO:0000256" key="17">
    <source>
        <dbReference type="ARBA" id="ARBA00023004"/>
    </source>
</evidence>
<dbReference type="InterPro" id="IPR013083">
    <property type="entry name" value="Znf_RING/FYVE/PHD"/>
</dbReference>
<feature type="transmembrane region" description="Helical" evidence="22">
    <location>
        <begin position="142"/>
        <end position="162"/>
    </location>
</feature>
<dbReference type="InterPro" id="IPR058240">
    <property type="entry name" value="rSAM_sf"/>
</dbReference>
<dbReference type="InterPro" id="IPR040072">
    <property type="entry name" value="Methyltransferase_A"/>
</dbReference>
<feature type="domain" description="Radical SAM core" evidence="24">
    <location>
        <begin position="749"/>
        <end position="996"/>
    </location>
</feature>
<evidence type="ECO:0000256" key="19">
    <source>
        <dbReference type="ARBA" id="ARBA00023136"/>
    </source>
</evidence>
<keyword evidence="8" id="KW-0489">Methyltransferase</keyword>
<evidence type="ECO:0000256" key="6">
    <source>
        <dbReference type="ARBA" id="ARBA00022485"/>
    </source>
</evidence>
<evidence type="ECO:0000259" key="23">
    <source>
        <dbReference type="PROSITE" id="PS50089"/>
    </source>
</evidence>
<evidence type="ECO:0000313" key="25">
    <source>
        <dbReference type="EMBL" id="PSC75760.1"/>
    </source>
</evidence>
<dbReference type="InterPro" id="IPR001841">
    <property type="entry name" value="Znf_RING"/>
</dbReference>
<evidence type="ECO:0000256" key="18">
    <source>
        <dbReference type="ARBA" id="ARBA00023014"/>
    </source>
</evidence>
<keyword evidence="16 22" id="KW-1133">Transmembrane helix</keyword>
<organism evidence="25 26">
    <name type="scientific">Micractinium conductrix</name>
    <dbReference type="NCBI Taxonomy" id="554055"/>
    <lineage>
        <taxon>Eukaryota</taxon>
        <taxon>Viridiplantae</taxon>
        <taxon>Chlorophyta</taxon>
        <taxon>core chlorophytes</taxon>
        <taxon>Trebouxiophyceae</taxon>
        <taxon>Chlorellales</taxon>
        <taxon>Chlorellaceae</taxon>
        <taxon>Chlorella clade</taxon>
        <taxon>Micractinium</taxon>
    </lineage>
</organism>
<feature type="region of interest" description="Disordered" evidence="21">
    <location>
        <begin position="595"/>
        <end position="620"/>
    </location>
</feature>
<sequence length="1032" mass="111891">MALMSVRRYFALSLLAAAAVVWHAFSSREQFFPSMVYLSSSKFSLAVLGNLGFALALATYKLLLRVFLGRLRDSELERVNDKVGQALVETCLAMTIFREDFTATFLSMFVVLSFVKICHWLVQDRVDFIETTPNVTRLQHVRIATFTLVLLAIDIAFLHFSLHKTLAHARDPSTHGVSLFLLFVFEYTVQASTIILTFVKYCLSMADMAMEGRWEGKGVAVFYLELTLDLLHLLVYCAFFAVVFSTYGIPLHLVRDLYWTFRNFQTRVRDFLRYRRITANMDQSFPDATEEDLQRADHVCIICREEMQATGRNKKLSCSHCFHLHCLRSWLERQQSCPICRRSVVPPAAQHGAAAAPRAGAAARPGDDLAAAAERVRAAAAEDMAAAGAGMAAHPPGHGVGAGAIDHAQFQAAVAAAAAGQQAAGLRRRRGWRGAMMGGGHDAGAAAAGAGLPWMVGMEGGWPVMAAHYPQWVPAAAPMAVFVPAGGMQPLQYAGQQHPEQAMAAAAQHAHHAAAAAMMPWMMPLQFMLPPMAMPAAGPPSGVPPRAPATPQQHAAAAAAAAAASLLSPQAAVQARPARRPVTVVAAAAAAAAAPDQQHAAPPAAAAHPAPAERSAQHPGELRFPESYYDAEGRLVLKNLTLPQLEEWCGSIGEDGPRRAMQIWRFMYYDRRWIRSFEDAAVEHTQNGFSRAIRAKLAPLATVDGGLQLQSIHAAGDGTRKMVFRLANGPAAGGQVETVLIPVVREQGSKPRITLCVSSQVGCAMNCQFCFTGRMGLQGNLTAAQIVEQVVAARRLLWEEDTAGGVARHITPITNLVYMGMGEPMHNLPAVLPSIETLCQPMGMHFSYNKITVSTVGLVEEMRAFSAACKAVMAVSLHATTDAVRDWIVPVNRRWGLQALITTMEELFPKDKAAQRHGHHVLIEYTMLSGVNDSDDDARRLVDITRNIRCKINLIVFNPHEGTQFQPSTRERVYAFRSVLIQGGHVATVRDSRGDDQMAACGQLGSLDGGTRRAPLLRPPEALAGALTGAAS</sequence>
<dbReference type="SFLD" id="SFLDF00275">
    <property type="entry name" value="adenosine_C2_methyltransferase"/>
    <property type="match status" value="1"/>
</dbReference>
<dbReference type="SFLD" id="SFLDG01062">
    <property type="entry name" value="methyltransferase_(Class_A)"/>
    <property type="match status" value="1"/>
</dbReference>
<keyword evidence="26" id="KW-1185">Reference proteome</keyword>
<feature type="domain" description="RING-type" evidence="23">
    <location>
        <begin position="300"/>
        <end position="341"/>
    </location>
</feature>
<evidence type="ECO:0000256" key="4">
    <source>
        <dbReference type="ARBA" id="ARBA00004906"/>
    </source>
</evidence>
<evidence type="ECO:0000313" key="26">
    <source>
        <dbReference type="Proteomes" id="UP000239649"/>
    </source>
</evidence>
<dbReference type="GO" id="GO:0005737">
    <property type="term" value="C:cytoplasm"/>
    <property type="evidence" value="ECO:0007669"/>
    <property type="project" value="UniProtKB-SubCell"/>
</dbReference>
<comment type="pathway">
    <text evidence="4">Protein modification; protein ubiquitination.</text>
</comment>
<evidence type="ECO:0000256" key="20">
    <source>
        <dbReference type="PROSITE-ProRule" id="PRU00175"/>
    </source>
</evidence>
<dbReference type="EMBL" id="LHPF02000002">
    <property type="protein sequence ID" value="PSC75760.1"/>
    <property type="molecule type" value="Genomic_DNA"/>
</dbReference>
<evidence type="ECO:0000256" key="8">
    <source>
        <dbReference type="ARBA" id="ARBA00022603"/>
    </source>
</evidence>
<dbReference type="SMART" id="SM00184">
    <property type="entry name" value="RING"/>
    <property type="match status" value="1"/>
</dbReference>
<dbReference type="Gene3D" id="1.10.150.530">
    <property type="match status" value="1"/>
</dbReference>
<evidence type="ECO:0000256" key="16">
    <source>
        <dbReference type="ARBA" id="ARBA00022989"/>
    </source>
</evidence>
<dbReference type="GO" id="GO:0016874">
    <property type="term" value="F:ligase activity"/>
    <property type="evidence" value="ECO:0007669"/>
    <property type="project" value="UniProtKB-KW"/>
</dbReference>
<dbReference type="STRING" id="554055.A0A2P6VNV6"/>
<feature type="transmembrane region" description="Helical" evidence="22">
    <location>
        <begin position="103"/>
        <end position="122"/>
    </location>
</feature>
<keyword evidence="9" id="KW-0808">Transferase</keyword>
<dbReference type="InterPro" id="IPR057992">
    <property type="entry name" value="TPR_SYVN1_N"/>
</dbReference>
<dbReference type="InterPro" id="IPR013785">
    <property type="entry name" value="Aldolase_TIM"/>
</dbReference>
<evidence type="ECO:0000256" key="2">
    <source>
        <dbReference type="ARBA" id="ARBA00004477"/>
    </source>
</evidence>
<proteinExistence type="inferred from homology"/>
<keyword evidence="7" id="KW-0963">Cytoplasm</keyword>
<evidence type="ECO:0000256" key="10">
    <source>
        <dbReference type="ARBA" id="ARBA00022691"/>
    </source>
</evidence>
<dbReference type="OrthoDB" id="538249at2759"/>
<evidence type="ECO:0000259" key="24">
    <source>
        <dbReference type="PROSITE" id="PS51918"/>
    </source>
</evidence>
<evidence type="ECO:0000256" key="21">
    <source>
        <dbReference type="SAM" id="MobiDB-lite"/>
    </source>
</evidence>
<evidence type="ECO:0000256" key="3">
    <source>
        <dbReference type="ARBA" id="ARBA00004496"/>
    </source>
</evidence>
<dbReference type="GO" id="GO:0051539">
    <property type="term" value="F:4 iron, 4 sulfur cluster binding"/>
    <property type="evidence" value="ECO:0007669"/>
    <property type="project" value="UniProtKB-KW"/>
</dbReference>
<feature type="transmembrane region" description="Helical" evidence="22">
    <location>
        <begin position="42"/>
        <end position="63"/>
    </location>
</feature>
<reference evidence="25 26" key="1">
    <citation type="journal article" date="2018" name="Plant J.">
        <title>Genome sequences of Chlorella sorokiniana UTEX 1602 and Micractinium conductrix SAG 241.80: implications to maltose excretion by a green alga.</title>
        <authorList>
            <person name="Arriola M.B."/>
            <person name="Velmurugan N."/>
            <person name="Zhang Y."/>
            <person name="Plunkett M.H."/>
            <person name="Hondzo H."/>
            <person name="Barney B.M."/>
        </authorList>
    </citation>
    <scope>NUCLEOTIDE SEQUENCE [LARGE SCALE GENOMIC DNA]</scope>
    <source>
        <strain evidence="25 26">SAG 241.80</strain>
    </source>
</reference>
<dbReference type="PROSITE" id="PS51918">
    <property type="entry name" value="RADICAL_SAM"/>
    <property type="match status" value="1"/>
</dbReference>
<evidence type="ECO:0000256" key="11">
    <source>
        <dbReference type="ARBA" id="ARBA00022692"/>
    </source>
</evidence>
<dbReference type="AlphaFoldDB" id="A0A2P6VNV6"/>
<dbReference type="CDD" id="cd01335">
    <property type="entry name" value="Radical_SAM"/>
    <property type="match status" value="1"/>
</dbReference>
<dbReference type="Pfam" id="PF04055">
    <property type="entry name" value="Radical_SAM"/>
    <property type="match status" value="1"/>
</dbReference>
<dbReference type="Pfam" id="PF25563">
    <property type="entry name" value="TPR_SYVN1_N"/>
    <property type="match status" value="1"/>
</dbReference>
<dbReference type="SUPFAM" id="SSF102114">
    <property type="entry name" value="Radical SAM enzymes"/>
    <property type="match status" value="1"/>
</dbReference>
<dbReference type="Gene3D" id="3.30.40.10">
    <property type="entry name" value="Zinc/RING finger domain, C3HC4 (zinc finger)"/>
    <property type="match status" value="1"/>
</dbReference>
<evidence type="ECO:0000256" key="1">
    <source>
        <dbReference type="ARBA" id="ARBA00001966"/>
    </source>
</evidence>
<evidence type="ECO:0000256" key="13">
    <source>
        <dbReference type="ARBA" id="ARBA00022771"/>
    </source>
</evidence>
<dbReference type="InterPro" id="IPR007197">
    <property type="entry name" value="rSAM"/>
</dbReference>
<dbReference type="InterPro" id="IPR058051">
    <property type="entry name" value="Znf_RING_synoviolin"/>
</dbReference>
<feature type="compositionally biased region" description="Low complexity" evidence="21">
    <location>
        <begin position="595"/>
        <end position="612"/>
    </location>
</feature>
<dbReference type="GO" id="GO:0070475">
    <property type="term" value="P:rRNA base methylation"/>
    <property type="evidence" value="ECO:0007669"/>
    <property type="project" value="TreeGrafter"/>
</dbReference>
<dbReference type="InterPro" id="IPR004383">
    <property type="entry name" value="rRNA_lsu_MTrfase_RlmN/Cfr"/>
</dbReference>
<keyword evidence="17" id="KW-0408">Iron</keyword>
<dbReference type="Gene3D" id="3.20.20.70">
    <property type="entry name" value="Aldolase class I"/>
    <property type="match status" value="1"/>
</dbReference>
<keyword evidence="6" id="KW-0004">4Fe-4S</keyword>
<feature type="transmembrane region" description="Helical" evidence="22">
    <location>
        <begin position="174"/>
        <end position="199"/>
    </location>
</feature>
<evidence type="ECO:0000256" key="15">
    <source>
        <dbReference type="ARBA" id="ARBA00022833"/>
    </source>
</evidence>
<evidence type="ECO:0000256" key="22">
    <source>
        <dbReference type="SAM" id="Phobius"/>
    </source>
</evidence>
<comment type="subcellular location">
    <subcellularLocation>
        <location evidence="3">Cytoplasm</location>
    </subcellularLocation>
    <subcellularLocation>
        <location evidence="2">Endoplasmic reticulum membrane</location>
        <topology evidence="2">Multi-pass membrane protein</topology>
    </subcellularLocation>
</comment>
<comment type="similarity">
    <text evidence="5">Belongs to the HRD1 family.</text>
</comment>
<keyword evidence="19 22" id="KW-0472">Membrane</keyword>
<feature type="transmembrane region" description="Helical" evidence="22">
    <location>
        <begin position="233"/>
        <end position="254"/>
    </location>
</feature>